<dbReference type="Pfam" id="PF05368">
    <property type="entry name" value="NmrA"/>
    <property type="match status" value="1"/>
</dbReference>
<feature type="domain" description="NmrA-like" evidence="1">
    <location>
        <begin position="3"/>
        <end position="256"/>
    </location>
</feature>
<sequence>MENKRIAVFGATGKIGSELINRLSQEKVETIAVTRNLNKATPHRFIKWVQADISDIQSLNTVMENSKAVFLLSSPGPDFVEGQKNVIKAAKQSGIKHLVKLSSGAADQNSAFYIPRIHGVVEDFLIKQGIPYTLLRPMGIMQNWLGEIAENVKKEQKFYEATGAGKRAHVDLRDIAEVAFKCLTEPEKHHNQVYSLSSDVAVNYYDVAEAISKAIHKKVTYIPISLDEARQEMKRNGMPSALIETFISYDAAQRNGETEMVTDCVRTILGKPARTIENFAKDYADQFRSLA</sequence>
<dbReference type="Gene3D" id="3.40.50.720">
    <property type="entry name" value="NAD(P)-binding Rossmann-like Domain"/>
    <property type="match status" value="1"/>
</dbReference>
<protein>
    <submittedName>
        <fullName evidence="2">NAD(P)-dependent oxidoreductase</fullName>
    </submittedName>
    <submittedName>
        <fullName evidence="3">Uncharacterized protein YbjT (DUF2867 family)</fullName>
    </submittedName>
</protein>
<organism evidence="3 4">
    <name type="scientific">Pedobacter zeae</name>
    <dbReference type="NCBI Taxonomy" id="1737356"/>
    <lineage>
        <taxon>Bacteria</taxon>
        <taxon>Pseudomonadati</taxon>
        <taxon>Bacteroidota</taxon>
        <taxon>Sphingobacteriia</taxon>
        <taxon>Sphingobacteriales</taxon>
        <taxon>Sphingobacteriaceae</taxon>
        <taxon>Pedobacter</taxon>
    </lineage>
</organism>
<dbReference type="PANTHER" id="PTHR43162">
    <property type="match status" value="1"/>
</dbReference>
<evidence type="ECO:0000259" key="1">
    <source>
        <dbReference type="Pfam" id="PF05368"/>
    </source>
</evidence>
<gene>
    <name evidence="2" type="ORF">GCM10007422_18490</name>
    <name evidence="3" type="ORF">GGQ60_000696</name>
</gene>
<comment type="caution">
    <text evidence="3">The sequence shown here is derived from an EMBL/GenBank/DDBJ whole genome shotgun (WGS) entry which is preliminary data.</text>
</comment>
<dbReference type="InterPro" id="IPR008030">
    <property type="entry name" value="NmrA-like"/>
</dbReference>
<evidence type="ECO:0000313" key="5">
    <source>
        <dbReference type="Proteomes" id="UP000642938"/>
    </source>
</evidence>
<name>A0A7W6K7Q9_9SPHI</name>
<proteinExistence type="predicted"/>
<reference evidence="2" key="1">
    <citation type="journal article" date="2014" name="Int. J. Syst. Evol. Microbiol.">
        <title>Complete genome of a new Firmicutes species belonging to the dominant human colonic microbiota ('Ruminococcus bicirculans') reveals two chromosomes and a selective capacity to utilize plant glucans.</title>
        <authorList>
            <consortium name="NISC Comparative Sequencing Program"/>
            <person name="Wegmann U."/>
            <person name="Louis P."/>
            <person name="Goesmann A."/>
            <person name="Henrissat B."/>
            <person name="Duncan S.H."/>
            <person name="Flint H.J."/>
        </authorList>
    </citation>
    <scope>NUCLEOTIDE SEQUENCE</scope>
    <source>
        <strain evidence="2">CGMCC 1.15287</strain>
    </source>
</reference>
<dbReference type="RefSeq" id="WP_183759970.1">
    <property type="nucleotide sequence ID" value="NZ_BMHZ01000002.1"/>
</dbReference>
<evidence type="ECO:0000313" key="2">
    <source>
        <dbReference type="EMBL" id="GGH03455.1"/>
    </source>
</evidence>
<reference evidence="2" key="4">
    <citation type="submission" date="2024-05" db="EMBL/GenBank/DDBJ databases">
        <authorList>
            <person name="Sun Q."/>
            <person name="Zhou Y."/>
        </authorList>
    </citation>
    <scope>NUCLEOTIDE SEQUENCE</scope>
    <source>
        <strain evidence="2">CGMCC 1.15287</strain>
    </source>
</reference>
<dbReference type="InterPro" id="IPR051604">
    <property type="entry name" value="Ergot_Alk_Oxidoreductase"/>
</dbReference>
<keyword evidence="5" id="KW-1185">Reference proteome</keyword>
<dbReference type="EMBL" id="JACIEF010000001">
    <property type="protein sequence ID" value="MBB4106736.1"/>
    <property type="molecule type" value="Genomic_DNA"/>
</dbReference>
<reference evidence="3 4" key="3">
    <citation type="submission" date="2020-08" db="EMBL/GenBank/DDBJ databases">
        <title>Genomic Encyclopedia of Type Strains, Phase IV (KMG-IV): sequencing the most valuable type-strain genomes for metagenomic binning, comparative biology and taxonomic classification.</title>
        <authorList>
            <person name="Goeker M."/>
        </authorList>
    </citation>
    <scope>NUCLEOTIDE SEQUENCE [LARGE SCALE GENOMIC DNA]</scope>
    <source>
        <strain evidence="3 4">DSM 100774</strain>
    </source>
</reference>
<dbReference type="InterPro" id="IPR036291">
    <property type="entry name" value="NAD(P)-bd_dom_sf"/>
</dbReference>
<dbReference type="CDD" id="cd05269">
    <property type="entry name" value="TMR_SDR_a"/>
    <property type="match status" value="1"/>
</dbReference>
<evidence type="ECO:0000313" key="4">
    <source>
        <dbReference type="Proteomes" id="UP000532273"/>
    </source>
</evidence>
<dbReference type="Gene3D" id="3.90.25.10">
    <property type="entry name" value="UDP-galactose 4-epimerase, domain 1"/>
    <property type="match status" value="1"/>
</dbReference>
<dbReference type="AlphaFoldDB" id="A0A7W6K7Q9"/>
<evidence type="ECO:0000313" key="3">
    <source>
        <dbReference type="EMBL" id="MBB4106736.1"/>
    </source>
</evidence>
<dbReference type="EMBL" id="BMHZ01000002">
    <property type="protein sequence ID" value="GGH03455.1"/>
    <property type="molecule type" value="Genomic_DNA"/>
</dbReference>
<dbReference type="Proteomes" id="UP000642938">
    <property type="component" value="Unassembled WGS sequence"/>
</dbReference>
<dbReference type="Proteomes" id="UP000532273">
    <property type="component" value="Unassembled WGS sequence"/>
</dbReference>
<dbReference type="PANTHER" id="PTHR43162:SF1">
    <property type="entry name" value="PRESTALK A DIFFERENTIATION PROTEIN A"/>
    <property type="match status" value="1"/>
</dbReference>
<dbReference type="SUPFAM" id="SSF51735">
    <property type="entry name" value="NAD(P)-binding Rossmann-fold domains"/>
    <property type="match status" value="1"/>
</dbReference>
<accession>A0A7W6K7Q9</accession>
<reference evidence="5" key="2">
    <citation type="journal article" date="2019" name="Int. J. Syst. Evol. Microbiol.">
        <title>The Global Catalogue of Microorganisms (GCM) 10K type strain sequencing project: providing services to taxonomists for standard genome sequencing and annotation.</title>
        <authorList>
            <consortium name="The Broad Institute Genomics Platform"/>
            <consortium name="The Broad Institute Genome Sequencing Center for Infectious Disease"/>
            <person name="Wu L."/>
            <person name="Ma J."/>
        </authorList>
    </citation>
    <scope>NUCLEOTIDE SEQUENCE [LARGE SCALE GENOMIC DNA]</scope>
    <source>
        <strain evidence="5">CGMCC 1.15287</strain>
    </source>
</reference>